<keyword evidence="2" id="KW-0547">Nucleotide-binding</keyword>
<sequence>MPQGAAGGSSLTQERADQVMIITQTPLRVGLVGGGTDLPDYYREHGGRVLNATIDKYVYVVVKQRFDDDIYVNYSTKEIVSRVEDLQHELVREAMHMAGVRRGVEITTLADIPSAGSGLGSSSSVTVGLLHALFAYQGRQVSAEELADRACTIEIDRCRKPIGKQDQYAAAFGGVCDIEFGTGDRVSVNRLELSSDRRRRIQDELLLFYTGTTRQAGAILGEQRANIGSRLTQLAQLRELAREAADGLREGDVDALGAALNKSWAAKRELASGVSNSFIDDAVEKAVQAGASGAKVTGAGGGGFLLVVCPLERQNSVRKAIGHMRELPIKIDPFGSRVIFNAHRDIWG</sequence>
<dbReference type="InterPro" id="IPR052203">
    <property type="entry name" value="GHMP_Kinase-Related"/>
</dbReference>
<dbReference type="Pfam" id="PF08544">
    <property type="entry name" value="GHMP_kinases_C"/>
    <property type="match status" value="1"/>
</dbReference>
<keyword evidence="1" id="KW-0808">Transferase</keyword>
<comment type="similarity">
    <text evidence="5">Belongs to the GHMP kinase family.</text>
</comment>
<protein>
    <submittedName>
        <fullName evidence="8">GHMP kinase</fullName>
    </submittedName>
</protein>
<dbReference type="PANTHER" id="PTHR32463">
    <property type="entry name" value="L-FUCOSE KINASE"/>
    <property type="match status" value="1"/>
</dbReference>
<evidence type="ECO:0000259" key="7">
    <source>
        <dbReference type="Pfam" id="PF08544"/>
    </source>
</evidence>
<dbReference type="Pfam" id="PF00288">
    <property type="entry name" value="GHMP_kinases_N"/>
    <property type="match status" value="1"/>
</dbReference>
<evidence type="ECO:0000259" key="6">
    <source>
        <dbReference type="Pfam" id="PF00288"/>
    </source>
</evidence>
<dbReference type="Proteomes" id="UP001501468">
    <property type="component" value="Unassembled WGS sequence"/>
</dbReference>
<name>A0ABP7E595_9MICO</name>
<dbReference type="InterPro" id="IPR001174">
    <property type="entry name" value="HddA/FKP"/>
</dbReference>
<evidence type="ECO:0000256" key="2">
    <source>
        <dbReference type="ARBA" id="ARBA00022741"/>
    </source>
</evidence>
<keyword evidence="3 8" id="KW-0418">Kinase</keyword>
<dbReference type="InterPro" id="IPR023076">
    <property type="entry name" value="HMG_CoA_Rdtase_CS"/>
</dbReference>
<dbReference type="GO" id="GO:0016301">
    <property type="term" value="F:kinase activity"/>
    <property type="evidence" value="ECO:0007669"/>
    <property type="project" value="UniProtKB-KW"/>
</dbReference>
<feature type="domain" description="GHMP kinase C-terminal" evidence="7">
    <location>
        <begin position="245"/>
        <end position="321"/>
    </location>
</feature>
<evidence type="ECO:0000313" key="8">
    <source>
        <dbReference type="EMBL" id="GAA3713706.1"/>
    </source>
</evidence>
<organism evidence="8 9">
    <name type="scientific">Terrabacter ginsenosidimutans</name>
    <dbReference type="NCBI Taxonomy" id="490575"/>
    <lineage>
        <taxon>Bacteria</taxon>
        <taxon>Bacillati</taxon>
        <taxon>Actinomycetota</taxon>
        <taxon>Actinomycetes</taxon>
        <taxon>Micrococcales</taxon>
        <taxon>Intrasporangiaceae</taxon>
        <taxon>Terrabacter</taxon>
    </lineage>
</organism>
<dbReference type="PANTHER" id="PTHR32463:SF0">
    <property type="entry name" value="L-FUCOSE KINASE"/>
    <property type="match status" value="1"/>
</dbReference>
<evidence type="ECO:0000256" key="3">
    <source>
        <dbReference type="ARBA" id="ARBA00022777"/>
    </source>
</evidence>
<dbReference type="EMBL" id="BAABDC010000005">
    <property type="protein sequence ID" value="GAA3713706.1"/>
    <property type="molecule type" value="Genomic_DNA"/>
</dbReference>
<evidence type="ECO:0000256" key="5">
    <source>
        <dbReference type="ARBA" id="ARBA00038121"/>
    </source>
</evidence>
<reference evidence="9" key="1">
    <citation type="journal article" date="2019" name="Int. J. Syst. Evol. Microbiol.">
        <title>The Global Catalogue of Microorganisms (GCM) 10K type strain sequencing project: providing services to taxonomists for standard genome sequencing and annotation.</title>
        <authorList>
            <consortium name="The Broad Institute Genomics Platform"/>
            <consortium name="The Broad Institute Genome Sequencing Center for Infectious Disease"/>
            <person name="Wu L."/>
            <person name="Ma J."/>
        </authorList>
    </citation>
    <scope>NUCLEOTIDE SEQUENCE [LARGE SCALE GENOMIC DNA]</scope>
    <source>
        <strain evidence="9">JCM 17125</strain>
    </source>
</reference>
<keyword evidence="4" id="KW-0067">ATP-binding</keyword>
<evidence type="ECO:0000313" key="9">
    <source>
        <dbReference type="Proteomes" id="UP001501468"/>
    </source>
</evidence>
<evidence type="ECO:0000256" key="4">
    <source>
        <dbReference type="ARBA" id="ARBA00022840"/>
    </source>
</evidence>
<dbReference type="Gene3D" id="3.30.230.120">
    <property type="match status" value="1"/>
</dbReference>
<gene>
    <name evidence="8" type="ORF">GCM10022399_33040</name>
</gene>
<evidence type="ECO:0000256" key="1">
    <source>
        <dbReference type="ARBA" id="ARBA00022679"/>
    </source>
</evidence>
<comment type="caution">
    <text evidence="8">The sequence shown here is derived from an EMBL/GenBank/DDBJ whole genome shotgun (WGS) entry which is preliminary data.</text>
</comment>
<dbReference type="InterPro" id="IPR036554">
    <property type="entry name" value="GHMP_kinase_C_sf"/>
</dbReference>
<feature type="domain" description="GHMP kinase N-terminal" evidence="6">
    <location>
        <begin position="96"/>
        <end position="174"/>
    </location>
</feature>
<dbReference type="InterPro" id="IPR013750">
    <property type="entry name" value="GHMP_kinase_C_dom"/>
</dbReference>
<proteinExistence type="inferred from homology"/>
<dbReference type="SUPFAM" id="SSF54211">
    <property type="entry name" value="Ribosomal protein S5 domain 2-like"/>
    <property type="match status" value="1"/>
</dbReference>
<dbReference type="InterPro" id="IPR014606">
    <property type="entry name" value="Heptose_7-P_kinase"/>
</dbReference>
<dbReference type="PIRSF" id="PIRSF036406">
    <property type="entry name" value="Hept_kin"/>
    <property type="match status" value="1"/>
</dbReference>
<dbReference type="SUPFAM" id="SSF55060">
    <property type="entry name" value="GHMP Kinase, C-terminal domain"/>
    <property type="match status" value="1"/>
</dbReference>
<accession>A0ABP7E595</accession>
<keyword evidence="9" id="KW-1185">Reference proteome</keyword>
<dbReference type="InterPro" id="IPR006204">
    <property type="entry name" value="GHMP_kinase_N_dom"/>
</dbReference>
<dbReference type="PRINTS" id="PR00960">
    <property type="entry name" value="LMBPPROTEIN"/>
</dbReference>
<dbReference type="PROSITE" id="PS00318">
    <property type="entry name" value="HMG_COA_REDUCTASE_2"/>
    <property type="match status" value="1"/>
</dbReference>
<dbReference type="InterPro" id="IPR020568">
    <property type="entry name" value="Ribosomal_Su5_D2-typ_SF"/>
</dbReference>